<dbReference type="EMBL" id="CM037629">
    <property type="protein sequence ID" value="KAH7990501.1"/>
    <property type="molecule type" value="Genomic_DNA"/>
</dbReference>
<gene>
    <name evidence="1" type="ORF">K3G42_007784</name>
</gene>
<sequence>MNRMMEAKDKPTPKCAPSKSRSTHRPSHPPPLTMCYVHSPTPLPRGFSACEQNGVARAKESSACLLWQDSARGCCRPTAMVKIRDEAASGLQFSFLYRKFDGCMVVAGSPKGGEWE</sequence>
<comment type="caution">
    <text evidence="1">The sequence shown here is derived from an EMBL/GenBank/DDBJ whole genome shotgun (WGS) entry which is preliminary data.</text>
</comment>
<evidence type="ECO:0000313" key="2">
    <source>
        <dbReference type="Proteomes" id="UP000827872"/>
    </source>
</evidence>
<keyword evidence="2" id="KW-1185">Reference proteome</keyword>
<reference evidence="1" key="1">
    <citation type="submission" date="2021-08" db="EMBL/GenBank/DDBJ databases">
        <title>The first chromosome-level gecko genome reveals the dynamic sex chromosomes of Neotropical dwarf geckos (Sphaerodactylidae: Sphaerodactylus).</title>
        <authorList>
            <person name="Pinto B.J."/>
            <person name="Keating S.E."/>
            <person name="Gamble T."/>
        </authorList>
    </citation>
    <scope>NUCLEOTIDE SEQUENCE</scope>
    <source>
        <strain evidence="1">TG3544</strain>
    </source>
</reference>
<evidence type="ECO:0000313" key="1">
    <source>
        <dbReference type="EMBL" id="KAH7990501.1"/>
    </source>
</evidence>
<dbReference type="Proteomes" id="UP000827872">
    <property type="component" value="Linkage Group LG16"/>
</dbReference>
<protein>
    <submittedName>
        <fullName evidence="1">Uncharacterized protein</fullName>
    </submittedName>
</protein>
<organism evidence="1 2">
    <name type="scientific">Sphaerodactylus townsendi</name>
    <dbReference type="NCBI Taxonomy" id="933632"/>
    <lineage>
        <taxon>Eukaryota</taxon>
        <taxon>Metazoa</taxon>
        <taxon>Chordata</taxon>
        <taxon>Craniata</taxon>
        <taxon>Vertebrata</taxon>
        <taxon>Euteleostomi</taxon>
        <taxon>Lepidosauria</taxon>
        <taxon>Squamata</taxon>
        <taxon>Bifurcata</taxon>
        <taxon>Gekkota</taxon>
        <taxon>Sphaerodactylidae</taxon>
        <taxon>Sphaerodactylus</taxon>
    </lineage>
</organism>
<proteinExistence type="predicted"/>
<name>A0ACB8ED34_9SAUR</name>
<accession>A0ACB8ED34</accession>